<protein>
    <submittedName>
        <fullName evidence="2">Uncharacterized protein</fullName>
    </submittedName>
</protein>
<feature type="transmembrane region" description="Helical" evidence="1">
    <location>
        <begin position="25"/>
        <end position="46"/>
    </location>
</feature>
<proteinExistence type="predicted"/>
<feature type="transmembrane region" description="Helical" evidence="1">
    <location>
        <begin position="218"/>
        <end position="244"/>
    </location>
</feature>
<dbReference type="HOGENOM" id="CLU_054795_0_0_1"/>
<dbReference type="STRING" id="685588.A0A067T0J2"/>
<dbReference type="EMBL" id="KL142378">
    <property type="protein sequence ID" value="KDR76720.1"/>
    <property type="molecule type" value="Genomic_DNA"/>
</dbReference>
<dbReference type="AlphaFoldDB" id="A0A067T0J2"/>
<feature type="transmembrane region" description="Helical" evidence="1">
    <location>
        <begin position="103"/>
        <end position="125"/>
    </location>
</feature>
<accession>A0A067T0J2</accession>
<dbReference type="OrthoDB" id="3265004at2759"/>
<organism evidence="2 3">
    <name type="scientific">Galerina marginata (strain CBS 339.88)</name>
    <dbReference type="NCBI Taxonomy" id="685588"/>
    <lineage>
        <taxon>Eukaryota</taxon>
        <taxon>Fungi</taxon>
        <taxon>Dikarya</taxon>
        <taxon>Basidiomycota</taxon>
        <taxon>Agaricomycotina</taxon>
        <taxon>Agaricomycetes</taxon>
        <taxon>Agaricomycetidae</taxon>
        <taxon>Agaricales</taxon>
        <taxon>Agaricineae</taxon>
        <taxon>Strophariaceae</taxon>
        <taxon>Galerina</taxon>
    </lineage>
</organism>
<sequence length="343" mass="38630">MAAPAPILPDISIQLSMINTRLNSMMLETFLMGMYSIVYFGTLYLYLTKPVAQRRTVVIAITLLYVFGLCAFASEWYFLQWFFLKNGETRGTVFLSLFMLPPWVHLADNIFVFLMLVLADGLQVWRCFYVWGRSFRVIAVPTLLCAAEISLFLTSVISISVTKAQPTESQGTRIDNIESAGYLISAVTSLTTTFLIAHRINKMLQHDNYSMRRFTHIIEILVQSVAVYSVMLLIEAISGLIPVLNQNETKVYAYQVYSAVLVVPITGIAPTIMVARICLASSSESTAISTPGQLSSLRFQFRRSTRHTEGNDTQIYPERIMAMGHSDQTLPHDDEEKNKTETS</sequence>
<keyword evidence="1" id="KW-0472">Membrane</keyword>
<keyword evidence="3" id="KW-1185">Reference proteome</keyword>
<gene>
    <name evidence="2" type="ORF">GALMADRAFT_139613</name>
</gene>
<feature type="transmembrane region" description="Helical" evidence="1">
    <location>
        <begin position="179"/>
        <end position="197"/>
    </location>
</feature>
<keyword evidence="1" id="KW-0812">Transmembrane</keyword>
<reference evidence="3" key="1">
    <citation type="journal article" date="2014" name="Proc. Natl. Acad. Sci. U.S.A.">
        <title>Extensive sampling of basidiomycete genomes demonstrates inadequacy of the white-rot/brown-rot paradigm for wood decay fungi.</title>
        <authorList>
            <person name="Riley R."/>
            <person name="Salamov A.A."/>
            <person name="Brown D.W."/>
            <person name="Nagy L.G."/>
            <person name="Floudas D."/>
            <person name="Held B.W."/>
            <person name="Levasseur A."/>
            <person name="Lombard V."/>
            <person name="Morin E."/>
            <person name="Otillar R."/>
            <person name="Lindquist E.A."/>
            <person name="Sun H."/>
            <person name="LaButti K.M."/>
            <person name="Schmutz J."/>
            <person name="Jabbour D."/>
            <person name="Luo H."/>
            <person name="Baker S.E."/>
            <person name="Pisabarro A.G."/>
            <person name="Walton J.D."/>
            <person name="Blanchette R.A."/>
            <person name="Henrissat B."/>
            <person name="Martin F."/>
            <person name="Cullen D."/>
            <person name="Hibbett D.S."/>
            <person name="Grigoriev I.V."/>
        </authorList>
    </citation>
    <scope>NUCLEOTIDE SEQUENCE [LARGE SCALE GENOMIC DNA]</scope>
    <source>
        <strain evidence="3">CBS 339.88</strain>
    </source>
</reference>
<name>A0A067T0J2_GALM3</name>
<evidence type="ECO:0000313" key="2">
    <source>
        <dbReference type="EMBL" id="KDR76720.1"/>
    </source>
</evidence>
<evidence type="ECO:0000313" key="3">
    <source>
        <dbReference type="Proteomes" id="UP000027222"/>
    </source>
</evidence>
<feature type="transmembrane region" description="Helical" evidence="1">
    <location>
        <begin position="256"/>
        <end position="279"/>
    </location>
</feature>
<dbReference type="Proteomes" id="UP000027222">
    <property type="component" value="Unassembled WGS sequence"/>
</dbReference>
<keyword evidence="1" id="KW-1133">Transmembrane helix</keyword>
<evidence type="ECO:0000256" key="1">
    <source>
        <dbReference type="SAM" id="Phobius"/>
    </source>
</evidence>
<feature type="transmembrane region" description="Helical" evidence="1">
    <location>
        <begin position="137"/>
        <end position="159"/>
    </location>
</feature>
<feature type="transmembrane region" description="Helical" evidence="1">
    <location>
        <begin position="58"/>
        <end position="83"/>
    </location>
</feature>